<dbReference type="RefSeq" id="WP_290205989.1">
    <property type="nucleotide sequence ID" value="NZ_JASDDK010000002.1"/>
</dbReference>
<accession>A0ABT7ZTG5</accession>
<protein>
    <submittedName>
        <fullName evidence="4">T9SS type A sorting domain-containing protein</fullName>
    </submittedName>
</protein>
<evidence type="ECO:0000256" key="2">
    <source>
        <dbReference type="SAM" id="SignalP"/>
    </source>
</evidence>
<keyword evidence="1 2" id="KW-0732">Signal</keyword>
<name>A0ABT7ZTG5_9FLAO</name>
<evidence type="ECO:0000256" key="1">
    <source>
        <dbReference type="ARBA" id="ARBA00022729"/>
    </source>
</evidence>
<comment type="caution">
    <text evidence="4">The sequence shown here is derived from an EMBL/GenBank/DDBJ whole genome shotgun (WGS) entry which is preliminary data.</text>
</comment>
<sequence length="134" mass="15178">MKKTVLSLITLLSVGALFAFSATPQNESIEDILNPYSETSKWMDGSSFEIEYKLFQDENFKISPNPSKNKLNIKLPRSSENMTLEVFDVLGKRIHKSVITKLEASVDVSGWKTGVYLVKVSDENNSQTKRFIKQ</sequence>
<gene>
    <name evidence="4" type="ORF">QMA06_06135</name>
</gene>
<feature type="chain" id="PRO_5047177884" evidence="2">
    <location>
        <begin position="22"/>
        <end position="134"/>
    </location>
</feature>
<dbReference type="InterPro" id="IPR026444">
    <property type="entry name" value="Secre_tail"/>
</dbReference>
<feature type="domain" description="Secretion system C-terminal sorting" evidence="3">
    <location>
        <begin position="62"/>
        <end position="132"/>
    </location>
</feature>
<proteinExistence type="predicted"/>
<keyword evidence="5" id="KW-1185">Reference proteome</keyword>
<evidence type="ECO:0000313" key="5">
    <source>
        <dbReference type="Proteomes" id="UP001231197"/>
    </source>
</evidence>
<evidence type="ECO:0000259" key="3">
    <source>
        <dbReference type="Pfam" id="PF18962"/>
    </source>
</evidence>
<evidence type="ECO:0000313" key="4">
    <source>
        <dbReference type="EMBL" id="MDN3492291.1"/>
    </source>
</evidence>
<dbReference type="EMBL" id="JASDDK010000002">
    <property type="protein sequence ID" value="MDN3492291.1"/>
    <property type="molecule type" value="Genomic_DNA"/>
</dbReference>
<reference evidence="4 5" key="1">
    <citation type="journal article" date="2023" name="Int. J. Syst. Evol. Microbiol.">
        <title>Winogradskyella bathintestinalis sp. nov., isolated from the intestine of the deep-sea loosejaw dragonfish, Malacosteus niger.</title>
        <authorList>
            <person name="Uniacke-Lowe S."/>
            <person name="Johnson C.N."/>
            <person name="Stanton C."/>
            <person name="Hill C."/>
            <person name="Ross P."/>
        </authorList>
    </citation>
    <scope>NUCLEOTIDE SEQUENCE [LARGE SCALE GENOMIC DNA]</scope>
    <source>
        <strain evidence="4 5">APC 3343</strain>
    </source>
</reference>
<dbReference type="Pfam" id="PF18962">
    <property type="entry name" value="Por_Secre_tail"/>
    <property type="match status" value="1"/>
</dbReference>
<organism evidence="4 5">
    <name type="scientific">Winogradskyella bathintestinalis</name>
    <dbReference type="NCBI Taxonomy" id="3035208"/>
    <lineage>
        <taxon>Bacteria</taxon>
        <taxon>Pseudomonadati</taxon>
        <taxon>Bacteroidota</taxon>
        <taxon>Flavobacteriia</taxon>
        <taxon>Flavobacteriales</taxon>
        <taxon>Flavobacteriaceae</taxon>
        <taxon>Winogradskyella</taxon>
    </lineage>
</organism>
<dbReference type="NCBIfam" id="TIGR04183">
    <property type="entry name" value="Por_Secre_tail"/>
    <property type="match status" value="1"/>
</dbReference>
<dbReference type="Proteomes" id="UP001231197">
    <property type="component" value="Unassembled WGS sequence"/>
</dbReference>
<feature type="signal peptide" evidence="2">
    <location>
        <begin position="1"/>
        <end position="21"/>
    </location>
</feature>